<feature type="transmembrane region" description="Helical" evidence="9">
    <location>
        <begin position="923"/>
        <end position="948"/>
    </location>
</feature>
<dbReference type="PANTHER" id="PTHR32063">
    <property type="match status" value="1"/>
</dbReference>
<evidence type="ECO:0000259" key="10">
    <source>
        <dbReference type="PROSITE" id="PS50156"/>
    </source>
</evidence>
<feature type="transmembrane region" description="Helical" evidence="9">
    <location>
        <begin position="872"/>
        <end position="890"/>
    </location>
</feature>
<comment type="caution">
    <text evidence="11">The sequence shown here is derived from an EMBL/GenBank/DDBJ whole genome shotgun (WGS) entry which is preliminary data.</text>
</comment>
<dbReference type="Pfam" id="PF00873">
    <property type="entry name" value="ACR_tran"/>
    <property type="match status" value="1"/>
</dbReference>
<feature type="transmembrane region" description="Helical" evidence="9">
    <location>
        <begin position="371"/>
        <end position="390"/>
    </location>
</feature>
<feature type="transmembrane region" description="Helical" evidence="9">
    <location>
        <begin position="536"/>
        <end position="554"/>
    </location>
</feature>
<feature type="transmembrane region" description="Helical" evidence="9">
    <location>
        <begin position="969"/>
        <end position="988"/>
    </location>
</feature>
<dbReference type="InterPro" id="IPR000731">
    <property type="entry name" value="SSD"/>
</dbReference>
<evidence type="ECO:0000256" key="8">
    <source>
        <dbReference type="ARBA" id="ARBA00023136"/>
    </source>
</evidence>
<comment type="subcellular location">
    <subcellularLocation>
        <location evidence="1 9">Cell inner membrane</location>
        <topology evidence="1 9">Multi-pass membrane protein</topology>
    </subcellularLocation>
</comment>
<dbReference type="InterPro" id="IPR004764">
    <property type="entry name" value="MdtF-like"/>
</dbReference>
<keyword evidence="5 9" id="KW-0997">Cell inner membrane</keyword>
<evidence type="ECO:0000256" key="9">
    <source>
        <dbReference type="RuleBase" id="RU364070"/>
    </source>
</evidence>
<feature type="transmembrane region" description="Helical" evidence="9">
    <location>
        <begin position="346"/>
        <end position="364"/>
    </location>
</feature>
<feature type="transmembrane region" description="Helical" evidence="9">
    <location>
        <begin position="473"/>
        <end position="500"/>
    </location>
</feature>
<protein>
    <recommendedName>
        <fullName evidence="9">Efflux pump membrane transporter</fullName>
    </recommendedName>
</protein>
<dbReference type="PANTHER" id="PTHR32063:SF76">
    <property type="entry name" value="EFFLUX PUMP MEMBRANE TRANSPORTER"/>
    <property type="match status" value="1"/>
</dbReference>
<evidence type="ECO:0000256" key="1">
    <source>
        <dbReference type="ARBA" id="ARBA00004429"/>
    </source>
</evidence>
<comment type="similarity">
    <text evidence="2 9">Belongs to the resistance-nodulation-cell division (RND) (TC 2.A.6) family.</text>
</comment>
<dbReference type="InterPro" id="IPR027463">
    <property type="entry name" value="AcrB_DN_DC_subdom"/>
</dbReference>
<keyword evidence="3 9" id="KW-0813">Transport</keyword>
<feature type="domain" description="SSD" evidence="10">
    <location>
        <begin position="366"/>
        <end position="498"/>
    </location>
</feature>
<dbReference type="RefSeq" id="WP_285672334.1">
    <property type="nucleotide sequence ID" value="NZ_BSYI01000020.1"/>
</dbReference>
<dbReference type="PROSITE" id="PS50156">
    <property type="entry name" value="SSD"/>
    <property type="match status" value="1"/>
</dbReference>
<feature type="transmembrane region" description="Helical" evidence="9">
    <location>
        <begin position="12"/>
        <end position="33"/>
    </location>
</feature>
<organism evidence="11 12">
    <name type="scientific">Paralimibaculum aggregatum</name>
    <dbReference type="NCBI Taxonomy" id="3036245"/>
    <lineage>
        <taxon>Bacteria</taxon>
        <taxon>Pseudomonadati</taxon>
        <taxon>Pseudomonadota</taxon>
        <taxon>Alphaproteobacteria</taxon>
        <taxon>Rhodobacterales</taxon>
        <taxon>Paracoccaceae</taxon>
        <taxon>Paralimibaculum</taxon>
    </lineage>
</organism>
<feature type="transmembrane region" description="Helical" evidence="9">
    <location>
        <begin position="1000"/>
        <end position="1026"/>
    </location>
</feature>
<dbReference type="Gene3D" id="3.30.2090.10">
    <property type="entry name" value="Multidrug efflux transporter AcrB TolC docking domain, DN and DC subdomains"/>
    <property type="match status" value="2"/>
</dbReference>
<sequence>MISQLFIRRPRFALVISLVITLAGLISMTQMPVEQFPDIVPPQVQVSTSYPGAGAEVVEATVAQPIEQQVVGVSDMLYMKSTSGSDGSYNLTVTFAPGTDPDINTVNVQNRVSLAEAALPEEVTRAGVSTKKKSSALLQVINITSDNPEHDTLFLSNFATINVLDSVKRVRGVGDAVIFGAQDYSMRVWLDVDRMTVLEIAPEDVINALNAQNVQAAVGRIGAQPMTDDPAFQLSIQTQGRLTSVEEFEQVVIRAEQDGSFVLLKDIGRVELGAKSQDSESLFNAKPTAMIGVYLAPGANALNTAAGIEASMERVAAAFPEGMSWSIPYNTVSFVEASIEEVQKTLIEAFVLVVLVVFLFLGSFRMTLIPLIAVPVSLIGALAFMMALGFSLNTVSLLALVLAIGIVVDDAIVVIENVEKVMEERPELSVAEATGEAMKEITAPIVAITLVLLSVFVPVGFVPGISGTMFQQFAVAVSFSMLISAINALTLSPALCTLLLTKRHGEKKGPLAWISRRIDNTRDGYSFVMSRITRRAVLGLVLLGVAIAGTGGLMKAVPSGFLPVEDQGAFFVEVGLPESASVNRTKETLAEVEAILVRAPGVANVQTVAGYSFVDGLAKSNGGFAIAMMKPFAERDGAAESVPASIAWARQQFQGIRSGIAFPFNLPPIIGLGTGAGFEYQLLDLQGGDPVDLGATAKGLVAAANGDPQLAGVYTTFSATTPQLYLNVDRKKLQTLGVEVGDLFLAMQTTLGGYYVNDMNLFGRTWQVNLQAEESYRDRVDDIGRIHVRNADGEMVPVRAVAEPELILGPQSLVRYNNYRSVTVAGGPAPGVSSGESIAAMEAVSARSLPQGYSYEWTGTAQQEKEASGKTVIVLGLAVLFAYLFLVALYESWTIPVAVLLSVAFAVAGALIGILLAGLDFNLYAQIGLVVLIALAAKNAILIVEFAMERRAGGMGIVEAAIEGATARFRAVMMTSFAFIAGLYPLVVAEGASMLARKGVGVPVFAGMIAAALVGVFVIPALYVVAQWSREKVHRLFGAAPPEGSERADGQG</sequence>
<reference evidence="11 12" key="1">
    <citation type="submission" date="2023-04" db="EMBL/GenBank/DDBJ databases">
        <title>Marinoamorphus aggregata gen. nov., sp. Nov., isolate from tissue of brittle star Ophioplocus japonicus.</title>
        <authorList>
            <person name="Kawano K."/>
            <person name="Sawayama S."/>
            <person name="Nakagawa S."/>
        </authorList>
    </citation>
    <scope>NUCLEOTIDE SEQUENCE [LARGE SCALE GENOMIC DNA]</scope>
    <source>
        <strain evidence="11 12">NKW23</strain>
    </source>
</reference>
<dbReference type="InterPro" id="IPR001036">
    <property type="entry name" value="Acrflvin-R"/>
</dbReference>
<dbReference type="NCBIfam" id="TIGR00915">
    <property type="entry name" value="2A0602"/>
    <property type="match status" value="1"/>
</dbReference>
<dbReference type="SUPFAM" id="SSF82866">
    <property type="entry name" value="Multidrug efflux transporter AcrB transmembrane domain"/>
    <property type="match status" value="2"/>
</dbReference>
<evidence type="ECO:0000256" key="6">
    <source>
        <dbReference type="ARBA" id="ARBA00022692"/>
    </source>
</evidence>
<dbReference type="PRINTS" id="PR00702">
    <property type="entry name" value="ACRIFLAVINRP"/>
</dbReference>
<feature type="transmembrane region" description="Helical" evidence="9">
    <location>
        <begin position="441"/>
        <end position="461"/>
    </location>
</feature>
<proteinExistence type="inferred from homology"/>
<dbReference type="Proteomes" id="UP001239909">
    <property type="component" value="Unassembled WGS sequence"/>
</dbReference>
<evidence type="ECO:0000256" key="3">
    <source>
        <dbReference type="ARBA" id="ARBA00022448"/>
    </source>
</evidence>
<evidence type="ECO:0000256" key="7">
    <source>
        <dbReference type="ARBA" id="ARBA00022989"/>
    </source>
</evidence>
<keyword evidence="12" id="KW-1185">Reference proteome</keyword>
<evidence type="ECO:0000313" key="11">
    <source>
        <dbReference type="EMBL" id="GMG83540.1"/>
    </source>
</evidence>
<name>A0ABQ6LML9_9RHOB</name>
<dbReference type="SUPFAM" id="SSF82714">
    <property type="entry name" value="Multidrug efflux transporter AcrB TolC docking domain, DN and DC subdomains"/>
    <property type="match status" value="2"/>
</dbReference>
<keyword evidence="4" id="KW-1003">Cell membrane</keyword>
<dbReference type="NCBIfam" id="NF000282">
    <property type="entry name" value="RND_permease_1"/>
    <property type="match status" value="1"/>
</dbReference>
<evidence type="ECO:0000256" key="4">
    <source>
        <dbReference type="ARBA" id="ARBA00022475"/>
    </source>
</evidence>
<dbReference type="Gene3D" id="3.30.70.1430">
    <property type="entry name" value="Multidrug efflux transporter AcrB pore domain"/>
    <property type="match status" value="2"/>
</dbReference>
<feature type="transmembrane region" description="Helical" evidence="9">
    <location>
        <begin position="897"/>
        <end position="917"/>
    </location>
</feature>
<evidence type="ECO:0000256" key="5">
    <source>
        <dbReference type="ARBA" id="ARBA00022519"/>
    </source>
</evidence>
<dbReference type="Gene3D" id="1.20.1640.10">
    <property type="entry name" value="Multidrug efflux transporter AcrB transmembrane domain"/>
    <property type="match status" value="2"/>
</dbReference>
<dbReference type="Gene3D" id="3.30.70.1440">
    <property type="entry name" value="Multidrug efflux transporter AcrB pore domain"/>
    <property type="match status" value="1"/>
</dbReference>
<keyword evidence="7 9" id="KW-1133">Transmembrane helix</keyword>
<gene>
    <name evidence="11" type="ORF">LNKW23_27530</name>
</gene>
<evidence type="ECO:0000256" key="2">
    <source>
        <dbReference type="ARBA" id="ARBA00010942"/>
    </source>
</evidence>
<feature type="transmembrane region" description="Helical" evidence="9">
    <location>
        <begin position="396"/>
        <end position="415"/>
    </location>
</feature>
<dbReference type="SUPFAM" id="SSF82693">
    <property type="entry name" value="Multidrug efflux transporter AcrB pore domain, PN1, PN2, PC1 and PC2 subdomains"/>
    <property type="match status" value="4"/>
</dbReference>
<accession>A0ABQ6LML9</accession>
<evidence type="ECO:0000313" key="12">
    <source>
        <dbReference type="Proteomes" id="UP001239909"/>
    </source>
</evidence>
<dbReference type="EMBL" id="BSYI01000020">
    <property type="protein sequence ID" value="GMG83540.1"/>
    <property type="molecule type" value="Genomic_DNA"/>
</dbReference>
<dbReference type="Gene3D" id="3.30.70.1320">
    <property type="entry name" value="Multidrug efflux transporter AcrB pore domain like"/>
    <property type="match status" value="1"/>
</dbReference>
<keyword evidence="8 9" id="KW-0472">Membrane</keyword>
<keyword evidence="6 9" id="KW-0812">Transmembrane</keyword>